<feature type="transmembrane region" description="Helical" evidence="6">
    <location>
        <begin position="135"/>
        <end position="156"/>
    </location>
</feature>
<keyword evidence="2 6" id="KW-0813">Transport</keyword>
<protein>
    <submittedName>
        <fullName evidence="8">ABC transporter permease</fullName>
    </submittedName>
</protein>
<dbReference type="Pfam" id="PF00528">
    <property type="entry name" value="BPD_transp_1"/>
    <property type="match status" value="1"/>
</dbReference>
<evidence type="ECO:0000313" key="9">
    <source>
        <dbReference type="Proteomes" id="UP001596084"/>
    </source>
</evidence>
<feature type="transmembrane region" description="Helical" evidence="6">
    <location>
        <begin position="210"/>
        <end position="231"/>
    </location>
</feature>
<reference evidence="9" key="1">
    <citation type="journal article" date="2019" name="Int. J. Syst. Evol. Microbiol.">
        <title>The Global Catalogue of Microorganisms (GCM) 10K type strain sequencing project: providing services to taxonomists for standard genome sequencing and annotation.</title>
        <authorList>
            <consortium name="The Broad Institute Genomics Platform"/>
            <consortium name="The Broad Institute Genome Sequencing Center for Infectious Disease"/>
            <person name="Wu L."/>
            <person name="Ma J."/>
        </authorList>
    </citation>
    <scope>NUCLEOTIDE SEQUENCE [LARGE SCALE GENOMIC DNA]</scope>
    <source>
        <strain evidence="9">CGMCC 4.7277</strain>
    </source>
</reference>
<evidence type="ECO:0000259" key="7">
    <source>
        <dbReference type="PROSITE" id="PS50928"/>
    </source>
</evidence>
<dbReference type="PROSITE" id="PS50928">
    <property type="entry name" value="ABC_TM1"/>
    <property type="match status" value="1"/>
</dbReference>
<feature type="transmembrane region" description="Helical" evidence="6">
    <location>
        <begin position="281"/>
        <end position="301"/>
    </location>
</feature>
<dbReference type="PANTHER" id="PTHR30177">
    <property type="entry name" value="GLYCINE BETAINE/L-PROLINE TRANSPORT SYSTEM PERMEASE PROTEIN PROW"/>
    <property type="match status" value="1"/>
</dbReference>
<feature type="transmembrane region" description="Helical" evidence="6">
    <location>
        <begin position="251"/>
        <end position="274"/>
    </location>
</feature>
<organism evidence="8 9">
    <name type="scientific">Polaromonas jejuensis</name>
    <dbReference type="NCBI Taxonomy" id="457502"/>
    <lineage>
        <taxon>Bacteria</taxon>
        <taxon>Pseudomonadati</taxon>
        <taxon>Pseudomonadota</taxon>
        <taxon>Betaproteobacteria</taxon>
        <taxon>Burkholderiales</taxon>
        <taxon>Comamonadaceae</taxon>
        <taxon>Polaromonas</taxon>
    </lineage>
</organism>
<dbReference type="InterPro" id="IPR000515">
    <property type="entry name" value="MetI-like"/>
</dbReference>
<evidence type="ECO:0000256" key="2">
    <source>
        <dbReference type="ARBA" id="ARBA00022448"/>
    </source>
</evidence>
<name>A0ABW0QAW2_9BURK</name>
<evidence type="ECO:0000313" key="8">
    <source>
        <dbReference type="EMBL" id="MFC5521419.1"/>
    </source>
</evidence>
<comment type="caution">
    <text evidence="8">The sequence shown here is derived from an EMBL/GenBank/DDBJ whole genome shotgun (WGS) entry which is preliminary data.</text>
</comment>
<feature type="transmembrane region" description="Helical" evidence="6">
    <location>
        <begin position="36"/>
        <end position="58"/>
    </location>
</feature>
<sequence length="423" mass="43137">MPAPNPTGPNVTVVTVNTVSADAGAASAPPPARWSAALLALSLMGACVLFGLPFLRVAPNRLVSGESVSFAAALLVLPGPGWLLVAFMATLLLAAFFKPGPTLLWSVVMVSCVLVNGLIWLAARYASFVAETGSPLARTSLGGAFWAALLLLGLIAADGVQRLRAGGAQRFAVVAAALGPVGFMLAAGWCDELSIMKEYANRSDIFMGVVVRHIQIVMLAAAFTLCLGLPLGWAACQKTRIAGALFPLLNIIQTIPSIALFGLLMAPLALLAAAWPVLARAGISGVGLAPAVIALTLYGLLPVVRGTVAGLEQVPSSVIDAATGMGMTRLQIFGRVEFPLALPVVLGGVRTAIIQAVGLAAVTALIGAGGLGAIMFEGLFSSAQDLVLLGVVPIIVLGALADAAFKALISLVSFTRPPQSALP</sequence>
<evidence type="ECO:0000256" key="3">
    <source>
        <dbReference type="ARBA" id="ARBA00022692"/>
    </source>
</evidence>
<dbReference type="InterPro" id="IPR035906">
    <property type="entry name" value="MetI-like_sf"/>
</dbReference>
<feature type="transmembrane region" description="Helical" evidence="6">
    <location>
        <begin position="103"/>
        <end position="123"/>
    </location>
</feature>
<evidence type="ECO:0000256" key="4">
    <source>
        <dbReference type="ARBA" id="ARBA00022989"/>
    </source>
</evidence>
<comment type="subcellular location">
    <subcellularLocation>
        <location evidence="1 6">Cell membrane</location>
        <topology evidence="1 6">Multi-pass membrane protein</topology>
    </subcellularLocation>
</comment>
<keyword evidence="5 6" id="KW-0472">Membrane</keyword>
<keyword evidence="3 6" id="KW-0812">Transmembrane</keyword>
<accession>A0ABW0QAW2</accession>
<dbReference type="CDD" id="cd06261">
    <property type="entry name" value="TM_PBP2"/>
    <property type="match status" value="1"/>
</dbReference>
<keyword evidence="9" id="KW-1185">Reference proteome</keyword>
<evidence type="ECO:0000256" key="1">
    <source>
        <dbReference type="ARBA" id="ARBA00004651"/>
    </source>
</evidence>
<feature type="transmembrane region" description="Helical" evidence="6">
    <location>
        <begin position="168"/>
        <end position="189"/>
    </location>
</feature>
<dbReference type="PANTHER" id="PTHR30177:SF30">
    <property type="entry name" value="GLYCINE BETAINE UPTAKE SYSTEM PERMEASE PROTEIN YEHY"/>
    <property type="match status" value="1"/>
</dbReference>
<feature type="transmembrane region" description="Helical" evidence="6">
    <location>
        <begin position="386"/>
        <end position="409"/>
    </location>
</feature>
<dbReference type="Gene3D" id="1.10.3720.10">
    <property type="entry name" value="MetI-like"/>
    <property type="match status" value="1"/>
</dbReference>
<dbReference type="SUPFAM" id="SSF161098">
    <property type="entry name" value="MetI-like"/>
    <property type="match status" value="1"/>
</dbReference>
<gene>
    <name evidence="8" type="ORF">ACFPP7_10880</name>
</gene>
<feature type="transmembrane region" description="Helical" evidence="6">
    <location>
        <begin position="70"/>
        <end position="97"/>
    </location>
</feature>
<dbReference type="InterPro" id="IPR051204">
    <property type="entry name" value="ABC_transp_perm/SBD"/>
</dbReference>
<feature type="transmembrane region" description="Helical" evidence="6">
    <location>
        <begin position="352"/>
        <end position="374"/>
    </location>
</feature>
<dbReference type="Proteomes" id="UP001596084">
    <property type="component" value="Unassembled WGS sequence"/>
</dbReference>
<comment type="similarity">
    <text evidence="6">Belongs to the binding-protein-dependent transport system permease family.</text>
</comment>
<feature type="domain" description="ABC transmembrane type-1" evidence="7">
    <location>
        <begin position="210"/>
        <end position="413"/>
    </location>
</feature>
<evidence type="ECO:0000256" key="5">
    <source>
        <dbReference type="ARBA" id="ARBA00023136"/>
    </source>
</evidence>
<evidence type="ECO:0000256" key="6">
    <source>
        <dbReference type="RuleBase" id="RU363032"/>
    </source>
</evidence>
<keyword evidence="4 6" id="KW-1133">Transmembrane helix</keyword>
<proteinExistence type="inferred from homology"/>
<dbReference type="EMBL" id="JBHSMX010000014">
    <property type="protein sequence ID" value="MFC5521419.1"/>
    <property type="molecule type" value="Genomic_DNA"/>
</dbReference>